<name>A6UMP9_SINMW</name>
<accession>A6UMP9</accession>
<keyword evidence="1" id="KW-0614">Plasmid</keyword>
<gene>
    <name evidence="1" type="ordered locus">Smed_6334</name>
</gene>
<dbReference type="HOGENOM" id="CLU_1958115_0_0_5"/>
<dbReference type="AlphaFoldDB" id="A6UMP9"/>
<dbReference type="Proteomes" id="UP000001108">
    <property type="component" value="Plasmid pSMED03"/>
</dbReference>
<dbReference type="EMBL" id="CP000741">
    <property type="protein sequence ID" value="ABR64929.1"/>
    <property type="molecule type" value="Genomic_DNA"/>
</dbReference>
<evidence type="ECO:0000313" key="1">
    <source>
        <dbReference type="EMBL" id="ABR64929.1"/>
    </source>
</evidence>
<reference evidence="1 2" key="2">
    <citation type="journal article" date="2010" name="Stand. Genomic Sci.">
        <title>Complete genome sequence of the Medicago microsymbiont Ensifer (Sinorhizobium) medicae strain WSM419.</title>
        <authorList>
            <person name="Reeve W."/>
            <person name="Chain P."/>
            <person name="O'Hara G."/>
            <person name="Ardley J."/>
            <person name="Nandesena K."/>
            <person name="Brau L."/>
            <person name="Tiwari R."/>
            <person name="Malfatti S."/>
            <person name="Kiss H."/>
            <person name="Lapidus A."/>
            <person name="Copeland A."/>
            <person name="Nolan M."/>
            <person name="Land M."/>
            <person name="Hauser L."/>
            <person name="Chang Y.J."/>
            <person name="Ivanova N."/>
            <person name="Mavromatis K."/>
            <person name="Markowitz V."/>
            <person name="Kyrpides N."/>
            <person name="Gollagher M."/>
            <person name="Yates R."/>
            <person name="Dilworth M."/>
            <person name="Howieson J."/>
        </authorList>
    </citation>
    <scope>NUCLEOTIDE SEQUENCE [LARGE SCALE GENOMIC DNA]</scope>
    <source>
        <strain evidence="1 2">WSM419</strain>
        <plasmid evidence="2">Plasmid pSMED03</plasmid>
    </source>
</reference>
<reference evidence="2" key="1">
    <citation type="submission" date="2007-06" db="EMBL/GenBank/DDBJ databases">
        <title>Complete sequence of Sinorhizobium medicae WSM419 plasmid pSMED03.</title>
        <authorList>
            <consortium name="US DOE Joint Genome Institute"/>
            <person name="Copeland A."/>
            <person name="Lucas S."/>
            <person name="Lapidus A."/>
            <person name="Barry K."/>
            <person name="Glavina del Rio T."/>
            <person name="Dalin E."/>
            <person name="Tice H."/>
            <person name="Pitluck S."/>
            <person name="Chain P."/>
            <person name="Malfatti S."/>
            <person name="Shin M."/>
            <person name="Vergez L."/>
            <person name="Schmutz J."/>
            <person name="Larimer F."/>
            <person name="Land M."/>
            <person name="Hauser L."/>
            <person name="Kyrpides N."/>
            <person name="Mikhailova N."/>
            <person name="Reeve W.G."/>
            <person name="Richardson P."/>
        </authorList>
    </citation>
    <scope>NUCLEOTIDE SEQUENCE [LARGE SCALE GENOMIC DNA]</scope>
    <source>
        <strain evidence="2">WSM419</strain>
        <plasmid evidence="2">Plasmid pSMED03</plasmid>
    </source>
</reference>
<proteinExistence type="predicted"/>
<sequence length="128" mass="14970">MLMVPFRVGQRCRPSAKEQRDKAYGIFAYEIEGAFAQEVYVSDFQRYRHPLRRRWLRWILQSLTSVGLRQCTLGKKMTSVGPIRESFRVSSRFGPRRSHNVSSGTRARWPVSSPICLRVICIHWEKAV</sequence>
<evidence type="ECO:0000313" key="2">
    <source>
        <dbReference type="Proteomes" id="UP000001108"/>
    </source>
</evidence>
<protein>
    <submittedName>
        <fullName evidence="1">Uncharacterized protein</fullName>
    </submittedName>
</protein>
<dbReference type="KEGG" id="smd:Smed_6334"/>
<geneLocation type="plasmid" evidence="1 2">
    <name>pSMED03</name>
</geneLocation>
<organism evidence="1 2">
    <name type="scientific">Sinorhizobium medicae (strain WSM419)</name>
    <name type="common">Ensifer medicae</name>
    <dbReference type="NCBI Taxonomy" id="366394"/>
    <lineage>
        <taxon>Bacteria</taxon>
        <taxon>Pseudomonadati</taxon>
        <taxon>Pseudomonadota</taxon>
        <taxon>Alphaproteobacteria</taxon>
        <taxon>Hyphomicrobiales</taxon>
        <taxon>Rhizobiaceae</taxon>
        <taxon>Sinorhizobium/Ensifer group</taxon>
        <taxon>Sinorhizobium</taxon>
    </lineage>
</organism>